<dbReference type="GO" id="GO:0016226">
    <property type="term" value="P:iron-sulfur cluster assembly"/>
    <property type="evidence" value="ECO:0007669"/>
    <property type="project" value="InterPro"/>
</dbReference>
<dbReference type="STRING" id="77586.A0A0D9UWB6"/>
<dbReference type="eggNOG" id="ENOG502QSI1">
    <property type="taxonomic scope" value="Eukaryota"/>
</dbReference>
<sequence>MSSPSPALCAAAAGCSAPIPLSRPHLVRFRRSSARAAAAAAAPAVSDDLVLRIAEQLEDSAATSSPLLDPLRSASALSLLSTRWPTRRSNEAYRFTDTSYLRSLPISLPSSDPLSLAPPPPASPYASHVHFSDGVLASSSGTHVSALADLPPGQVRDRAAAILAASADFVDKDLFYDFNAVGAKDVAVVYAPEGVSMADDPVHIMFSYSGCGDGSMMMSNPRVLVVAEKGAEVAIVEEHFGLGEEDGGGCYWANPVMEILVEEDAKVVHSYVQRQSFAAAHTKWTVVKQNTSSNYEFVEASIGARLNRHNLHIQQLGPETNTKLASFHFSSQNKQIHDLHSKLILDHPRGRSHQLHRLIASGTGNGIFDGNIKVNRYAQQTDAGQETKCLLLSSKALVNVKPNLQIIADDVKCTHGAAISGEHDPNWIYFFQARGIDAKTAADALNFAFGAHVINQIPFKSIEKKTLAHFKELLESSRQDDK</sequence>
<dbReference type="Pfam" id="PF01458">
    <property type="entry name" value="SUFBD_core"/>
    <property type="match status" value="1"/>
</dbReference>
<evidence type="ECO:0000259" key="1">
    <source>
        <dbReference type="Pfam" id="PF01458"/>
    </source>
</evidence>
<reference evidence="3" key="2">
    <citation type="submission" date="2013-12" db="EMBL/GenBank/DDBJ databases">
        <authorList>
            <person name="Yu Y."/>
            <person name="Lee S."/>
            <person name="de Baynast K."/>
            <person name="Wissotski M."/>
            <person name="Liu L."/>
            <person name="Talag J."/>
            <person name="Goicoechea J."/>
            <person name="Angelova A."/>
            <person name="Jetty R."/>
            <person name="Kudrna D."/>
            <person name="Golser W."/>
            <person name="Rivera L."/>
            <person name="Zhang J."/>
            <person name="Wing R."/>
        </authorList>
    </citation>
    <scope>NUCLEOTIDE SEQUENCE</scope>
</reference>
<dbReference type="EnsemblPlants" id="LPERR01G01670.1">
    <property type="protein sequence ID" value="LPERR01G01670.1"/>
    <property type="gene ID" value="LPERR01G01670"/>
</dbReference>
<reference evidence="2 3" key="1">
    <citation type="submission" date="2012-08" db="EMBL/GenBank/DDBJ databases">
        <title>Oryza genome evolution.</title>
        <authorList>
            <person name="Wing R.A."/>
        </authorList>
    </citation>
    <scope>NUCLEOTIDE SEQUENCE</scope>
</reference>
<dbReference type="InterPro" id="IPR000825">
    <property type="entry name" value="SUF_FeS_clus_asmbl_SufBD_core"/>
</dbReference>
<feature type="domain" description="SUF system FeS cluster assembly SufBD core" evidence="1">
    <location>
        <begin position="215"/>
        <end position="449"/>
    </location>
</feature>
<reference evidence="2" key="3">
    <citation type="submission" date="2015-04" db="UniProtKB">
        <authorList>
            <consortium name="EnsemblPlants"/>
        </authorList>
    </citation>
    <scope>IDENTIFICATION</scope>
</reference>
<dbReference type="AlphaFoldDB" id="A0A0D9UWB6"/>
<evidence type="ECO:0000313" key="3">
    <source>
        <dbReference type="Proteomes" id="UP000032180"/>
    </source>
</evidence>
<evidence type="ECO:0000313" key="2">
    <source>
        <dbReference type="EnsemblPlants" id="LPERR01G01670.1"/>
    </source>
</evidence>
<organism evidence="2 3">
    <name type="scientific">Leersia perrieri</name>
    <dbReference type="NCBI Taxonomy" id="77586"/>
    <lineage>
        <taxon>Eukaryota</taxon>
        <taxon>Viridiplantae</taxon>
        <taxon>Streptophyta</taxon>
        <taxon>Embryophyta</taxon>
        <taxon>Tracheophyta</taxon>
        <taxon>Spermatophyta</taxon>
        <taxon>Magnoliopsida</taxon>
        <taxon>Liliopsida</taxon>
        <taxon>Poales</taxon>
        <taxon>Poaceae</taxon>
        <taxon>BOP clade</taxon>
        <taxon>Oryzoideae</taxon>
        <taxon>Oryzeae</taxon>
        <taxon>Oryzinae</taxon>
        <taxon>Leersia</taxon>
    </lineage>
</organism>
<dbReference type="InterPro" id="IPR037284">
    <property type="entry name" value="SUF_FeS_clus_asmbl_SufBD_sf"/>
</dbReference>
<dbReference type="Proteomes" id="UP000032180">
    <property type="component" value="Chromosome 1"/>
</dbReference>
<protein>
    <recommendedName>
        <fullName evidence="1">SUF system FeS cluster assembly SufBD core domain-containing protein</fullName>
    </recommendedName>
</protein>
<dbReference type="PANTHER" id="PTHR43575">
    <property type="entry name" value="PROTEIN ABCI7, CHLOROPLASTIC"/>
    <property type="match status" value="1"/>
</dbReference>
<dbReference type="InterPro" id="IPR055346">
    <property type="entry name" value="Fe-S_cluster_assembly_SufBD"/>
</dbReference>
<keyword evidence="3" id="KW-1185">Reference proteome</keyword>
<name>A0A0D9UWB6_9ORYZ</name>
<accession>A0A0D9UWB6</accession>
<dbReference type="PANTHER" id="PTHR43575:SF1">
    <property type="entry name" value="PROTEIN ABCI7, CHLOROPLASTIC"/>
    <property type="match status" value="1"/>
</dbReference>
<dbReference type="SUPFAM" id="SSF101960">
    <property type="entry name" value="Stabilizer of iron transporter SufD"/>
    <property type="match status" value="1"/>
</dbReference>
<dbReference type="Gramene" id="LPERR01G01670.1">
    <property type="protein sequence ID" value="LPERR01G01670.1"/>
    <property type="gene ID" value="LPERR01G01670"/>
</dbReference>
<proteinExistence type="predicted"/>
<dbReference type="HOGENOM" id="CLU_026231_5_4_1"/>